<gene>
    <name evidence="1" type="ORF">B3C1_04365</name>
</gene>
<accession>K2KHN5</accession>
<evidence type="ECO:0000313" key="1">
    <source>
        <dbReference type="EMBL" id="EKE76800.1"/>
    </source>
</evidence>
<dbReference type="InterPro" id="IPR008620">
    <property type="entry name" value="FixH"/>
</dbReference>
<dbReference type="RefSeq" id="WP_008483178.1">
    <property type="nucleotide sequence ID" value="NZ_AMRI01000004.1"/>
</dbReference>
<proteinExistence type="predicted"/>
<dbReference type="OrthoDB" id="5295180at2"/>
<keyword evidence="2" id="KW-1185">Reference proteome</keyword>
<dbReference type="STRING" id="745411.B3C1_04365"/>
<dbReference type="eggNOG" id="COG3198">
    <property type="taxonomic scope" value="Bacteria"/>
</dbReference>
<dbReference type="PATRIC" id="fig|745411.4.peg.862"/>
<comment type="caution">
    <text evidence="1">The sequence shown here is derived from an EMBL/GenBank/DDBJ whole genome shotgun (WGS) entry which is preliminary data.</text>
</comment>
<evidence type="ECO:0008006" key="3">
    <source>
        <dbReference type="Google" id="ProtNLM"/>
    </source>
</evidence>
<reference evidence="1 2" key="1">
    <citation type="journal article" date="2012" name="J. Bacteriol.">
        <title>Genome Sequence of Gallaecimonas xiamenensis Type Strain 3-C-1.</title>
        <authorList>
            <person name="Lai Q."/>
            <person name="Wang L."/>
            <person name="Wang W."/>
            <person name="Shao Z."/>
        </authorList>
    </citation>
    <scope>NUCLEOTIDE SEQUENCE [LARGE SCALE GENOMIC DNA]</scope>
    <source>
        <strain evidence="1 2">3-C-1</strain>
    </source>
</reference>
<dbReference type="Pfam" id="PF05751">
    <property type="entry name" value="FixH"/>
    <property type="match status" value="1"/>
</dbReference>
<sequence length="160" mass="17948">MQPWYKQFWPWFLITLPVCAVVASCYTFYIAATDPADLVVADYYKEGKAINLELTELNAAQSRHIRATVTQVPGGLDMVLSGDDLEPGLAVKLSLHHATLARNDFDRMLTANAAGVYHLVLDHPMVGRWHLQAEPFDGQWRVQAQVDFDEEHQAVLTGEP</sequence>
<dbReference type="PROSITE" id="PS51257">
    <property type="entry name" value="PROKAR_LIPOPROTEIN"/>
    <property type="match status" value="1"/>
</dbReference>
<dbReference type="Proteomes" id="UP000006755">
    <property type="component" value="Unassembled WGS sequence"/>
</dbReference>
<dbReference type="AlphaFoldDB" id="K2KHN5"/>
<protein>
    <recommendedName>
        <fullName evidence="3">FixH family protein</fullName>
    </recommendedName>
</protein>
<evidence type="ECO:0000313" key="2">
    <source>
        <dbReference type="Proteomes" id="UP000006755"/>
    </source>
</evidence>
<organism evidence="1 2">
    <name type="scientific">Gallaecimonas xiamenensis 3-C-1</name>
    <dbReference type="NCBI Taxonomy" id="745411"/>
    <lineage>
        <taxon>Bacteria</taxon>
        <taxon>Pseudomonadati</taxon>
        <taxon>Pseudomonadota</taxon>
        <taxon>Gammaproteobacteria</taxon>
        <taxon>Enterobacterales</taxon>
        <taxon>Gallaecimonadaceae</taxon>
        <taxon>Gallaecimonas</taxon>
    </lineage>
</organism>
<name>K2KHN5_9GAMM</name>
<dbReference type="EMBL" id="AMRI01000004">
    <property type="protein sequence ID" value="EKE76800.1"/>
    <property type="molecule type" value="Genomic_DNA"/>
</dbReference>